<keyword evidence="9" id="KW-1185">Reference proteome</keyword>
<feature type="chain" id="PRO_5035487982" description="Carboxylic ester hydrolase" evidence="6">
    <location>
        <begin position="18"/>
        <end position="563"/>
    </location>
</feature>
<evidence type="ECO:0000256" key="6">
    <source>
        <dbReference type="RuleBase" id="RU361235"/>
    </source>
</evidence>
<dbReference type="InterPro" id="IPR029058">
    <property type="entry name" value="AB_hydrolase_fold"/>
</dbReference>
<dbReference type="PANTHER" id="PTHR43142">
    <property type="entry name" value="CARBOXYLIC ESTER HYDROLASE"/>
    <property type="match status" value="1"/>
</dbReference>
<dbReference type="Gene3D" id="3.40.50.1820">
    <property type="entry name" value="alpha/beta hydrolase"/>
    <property type="match status" value="1"/>
</dbReference>
<reference evidence="8" key="1">
    <citation type="submission" date="2019-08" db="EMBL/GenBank/DDBJ databases">
        <title>The genome of the North American firefly Photinus pyralis.</title>
        <authorList>
            <consortium name="Photinus pyralis genome working group"/>
            <person name="Fallon T.R."/>
            <person name="Sander Lower S.E."/>
            <person name="Weng J.-K."/>
        </authorList>
    </citation>
    <scope>NUCLEOTIDE SEQUENCE</scope>
    <source>
        <strain evidence="8">TRF0915ILg1</strain>
        <tissue evidence="8">Whole body</tissue>
    </source>
</reference>
<feature type="domain" description="Carboxylesterase type B" evidence="7">
    <location>
        <begin position="23"/>
        <end position="547"/>
    </location>
</feature>
<dbReference type="FunFam" id="3.40.50.1820:FF:000092">
    <property type="entry name" value="Carboxylic ester hydrolase"/>
    <property type="match status" value="1"/>
</dbReference>
<dbReference type="SUPFAM" id="SSF53474">
    <property type="entry name" value="alpha/beta-Hydrolases"/>
    <property type="match status" value="1"/>
</dbReference>
<evidence type="ECO:0000256" key="1">
    <source>
        <dbReference type="ARBA" id="ARBA00005964"/>
    </source>
</evidence>
<gene>
    <name evidence="8" type="ORF">ILUMI_03536</name>
</gene>
<evidence type="ECO:0000256" key="3">
    <source>
        <dbReference type="ARBA" id="ARBA00022801"/>
    </source>
</evidence>
<dbReference type="PROSITE" id="PS00941">
    <property type="entry name" value="CARBOXYLESTERASE_B_2"/>
    <property type="match status" value="1"/>
</dbReference>
<dbReference type="CDD" id="cd00312">
    <property type="entry name" value="Esterase_lipase"/>
    <property type="match status" value="1"/>
</dbReference>
<organism evidence="8 9">
    <name type="scientific">Ignelater luminosus</name>
    <name type="common">Cucubano</name>
    <name type="synonym">Pyrophorus luminosus</name>
    <dbReference type="NCBI Taxonomy" id="2038154"/>
    <lineage>
        <taxon>Eukaryota</taxon>
        <taxon>Metazoa</taxon>
        <taxon>Ecdysozoa</taxon>
        <taxon>Arthropoda</taxon>
        <taxon>Hexapoda</taxon>
        <taxon>Insecta</taxon>
        <taxon>Pterygota</taxon>
        <taxon>Neoptera</taxon>
        <taxon>Endopterygota</taxon>
        <taxon>Coleoptera</taxon>
        <taxon>Polyphaga</taxon>
        <taxon>Elateriformia</taxon>
        <taxon>Elateroidea</taxon>
        <taxon>Elateridae</taxon>
        <taxon>Agrypninae</taxon>
        <taxon>Pyrophorini</taxon>
        <taxon>Ignelater</taxon>
    </lineage>
</organism>
<dbReference type="GO" id="GO:0052689">
    <property type="term" value="F:carboxylic ester hydrolase activity"/>
    <property type="evidence" value="ECO:0007669"/>
    <property type="project" value="UniProtKB-KW"/>
</dbReference>
<evidence type="ECO:0000256" key="5">
    <source>
        <dbReference type="ARBA" id="ARBA00023180"/>
    </source>
</evidence>
<evidence type="ECO:0000256" key="2">
    <source>
        <dbReference type="ARBA" id="ARBA00022487"/>
    </source>
</evidence>
<evidence type="ECO:0000313" key="8">
    <source>
        <dbReference type="EMBL" id="KAF2902651.1"/>
    </source>
</evidence>
<accession>A0A8K0DEG0</accession>
<protein>
    <recommendedName>
        <fullName evidence="6">Carboxylic ester hydrolase</fullName>
        <ecNumber evidence="6">3.1.1.-</ecNumber>
    </recommendedName>
</protein>
<evidence type="ECO:0000259" key="7">
    <source>
        <dbReference type="Pfam" id="PF00135"/>
    </source>
</evidence>
<dbReference type="OrthoDB" id="19653at2759"/>
<evidence type="ECO:0000256" key="4">
    <source>
        <dbReference type="ARBA" id="ARBA00023157"/>
    </source>
</evidence>
<name>A0A8K0DEG0_IGNLU</name>
<dbReference type="InterPro" id="IPR019826">
    <property type="entry name" value="Carboxylesterase_B_AS"/>
</dbReference>
<sequence>MIFVIYICLLFFIGVLSDNQDYPKVKIEQGVLKGKHRQTWNGRTFNSFTNIPYAQPPVGKLRFQAPAPSEPWNGVWDATKVAPICPQINLFLNDYDVKGDEDCLYINVYTPKLKTSKDELLPVMFYIHGGGFFCGSGNADLYGPDILLDKNIVLVTFNYRVGALGFLSTEDELIPGNNGLKDQNLALKWVKKNIVHFGGNPDKITVFGQSAGGASTHYHVLSPLSRDLFSGAIAHSGIATAHWAVAPKGEALTNAKRLAQFLDCPAESNREMIDCLSKVDAHDIVSQDTKFMVYSYDPLIPFKPVIEPNVKGAFITEDPIDIIKSGKSAEVPFITGLTTDDGAIKSAALYNDSALIEELNKDFNRLLPIILLYDNNPKKEEISQKIRKFYFGDREIDQSTKAELTDLFTDSFFLYPQAAAVQLHAKYTNHPVYYYIFGIHGSLSYAKLFGDPQHDYGVCHGDELFSLFSTEFFPDYIPSESEKKCIDVLTNIWTSFALTGNPTPTTDSLIKTKWEPAQKDVLSSYFFNGIDDIKMIKDMYKERIDFWKNILIDSRSLKIKDEL</sequence>
<dbReference type="PROSITE" id="PS00122">
    <property type="entry name" value="CARBOXYLESTERASE_B_1"/>
    <property type="match status" value="1"/>
</dbReference>
<dbReference type="AlphaFoldDB" id="A0A8K0DEG0"/>
<comment type="similarity">
    <text evidence="1 6">Belongs to the type-B carboxylesterase/lipase family.</text>
</comment>
<dbReference type="InterPro" id="IPR019819">
    <property type="entry name" value="Carboxylesterase_B_CS"/>
</dbReference>
<proteinExistence type="inferred from homology"/>
<keyword evidence="5" id="KW-0325">Glycoprotein</keyword>
<keyword evidence="3 6" id="KW-0378">Hydrolase</keyword>
<evidence type="ECO:0000313" key="9">
    <source>
        <dbReference type="Proteomes" id="UP000801492"/>
    </source>
</evidence>
<keyword evidence="4" id="KW-1015">Disulfide bond</keyword>
<dbReference type="EMBL" id="VTPC01001231">
    <property type="protein sequence ID" value="KAF2902651.1"/>
    <property type="molecule type" value="Genomic_DNA"/>
</dbReference>
<dbReference type="PANTHER" id="PTHR43142:SF1">
    <property type="entry name" value="CARBOXYLIC ESTER HYDROLASE"/>
    <property type="match status" value="1"/>
</dbReference>
<dbReference type="Proteomes" id="UP000801492">
    <property type="component" value="Unassembled WGS sequence"/>
</dbReference>
<comment type="caution">
    <text evidence="8">The sequence shown here is derived from an EMBL/GenBank/DDBJ whole genome shotgun (WGS) entry which is preliminary data.</text>
</comment>
<keyword evidence="2" id="KW-0719">Serine esterase</keyword>
<dbReference type="Pfam" id="PF00135">
    <property type="entry name" value="COesterase"/>
    <property type="match status" value="1"/>
</dbReference>
<dbReference type="InterPro" id="IPR002018">
    <property type="entry name" value="CarbesteraseB"/>
</dbReference>
<keyword evidence="6" id="KW-0732">Signal</keyword>
<feature type="signal peptide" evidence="6">
    <location>
        <begin position="1"/>
        <end position="17"/>
    </location>
</feature>
<dbReference type="EC" id="3.1.1.-" evidence="6"/>